<protein>
    <submittedName>
        <fullName evidence="5">Fatty acid--CoA ligase family protein</fullName>
    </submittedName>
</protein>
<dbReference type="InterPro" id="IPR045851">
    <property type="entry name" value="AMP-bd_C_sf"/>
</dbReference>
<dbReference type="Pfam" id="PF13193">
    <property type="entry name" value="AMP-binding_C"/>
    <property type="match status" value="1"/>
</dbReference>
<dbReference type="Gene3D" id="3.30.300.30">
    <property type="match status" value="1"/>
</dbReference>
<dbReference type="InterPro" id="IPR042099">
    <property type="entry name" value="ANL_N_sf"/>
</dbReference>
<dbReference type="GO" id="GO:0016874">
    <property type="term" value="F:ligase activity"/>
    <property type="evidence" value="ECO:0007669"/>
    <property type="project" value="UniProtKB-KW"/>
</dbReference>
<evidence type="ECO:0000256" key="2">
    <source>
        <dbReference type="ARBA" id="ARBA00022598"/>
    </source>
</evidence>
<name>A0ABY7P1L7_9ACTN</name>
<dbReference type="RefSeq" id="WP_270081303.1">
    <property type="nucleotide sequence ID" value="NZ_CP115300.1"/>
</dbReference>
<dbReference type="SUPFAM" id="SSF56801">
    <property type="entry name" value="Acetyl-CoA synthetase-like"/>
    <property type="match status" value="1"/>
</dbReference>
<evidence type="ECO:0000259" key="3">
    <source>
        <dbReference type="Pfam" id="PF00501"/>
    </source>
</evidence>
<dbReference type="PANTHER" id="PTHR24096:SF149">
    <property type="entry name" value="AMP-BINDING DOMAIN-CONTAINING PROTEIN-RELATED"/>
    <property type="match status" value="1"/>
</dbReference>
<dbReference type="Gene3D" id="3.40.50.12780">
    <property type="entry name" value="N-terminal domain of ligase-like"/>
    <property type="match status" value="1"/>
</dbReference>
<evidence type="ECO:0000313" key="6">
    <source>
        <dbReference type="Proteomes" id="UP001212326"/>
    </source>
</evidence>
<dbReference type="CDD" id="cd04433">
    <property type="entry name" value="AFD_class_I"/>
    <property type="match status" value="1"/>
</dbReference>
<evidence type="ECO:0000259" key="4">
    <source>
        <dbReference type="Pfam" id="PF13193"/>
    </source>
</evidence>
<feature type="domain" description="AMP-dependent synthetase/ligase" evidence="3">
    <location>
        <begin position="16"/>
        <end position="319"/>
    </location>
</feature>
<accession>A0ABY7P1L7</accession>
<reference evidence="5 6" key="1">
    <citation type="submission" date="2022-12" db="EMBL/GenBank/DDBJ databases">
        <authorList>
            <person name="Mo P."/>
        </authorList>
    </citation>
    <scope>NUCLEOTIDE SEQUENCE [LARGE SCALE GENOMIC DNA]</scope>
    <source>
        <strain evidence="5 6">HUAS 2-6</strain>
    </source>
</reference>
<keyword evidence="2 5" id="KW-0436">Ligase</keyword>
<dbReference type="Pfam" id="PF00501">
    <property type="entry name" value="AMP-binding"/>
    <property type="match status" value="1"/>
</dbReference>
<evidence type="ECO:0000313" key="5">
    <source>
        <dbReference type="EMBL" id="WBO63439.1"/>
    </source>
</evidence>
<gene>
    <name evidence="5" type="ORF">O1G22_11660</name>
</gene>
<proteinExistence type="inferred from homology"/>
<keyword evidence="6" id="KW-1185">Reference proteome</keyword>
<evidence type="ECO:0000256" key="1">
    <source>
        <dbReference type="ARBA" id="ARBA00006432"/>
    </source>
</evidence>
<comment type="similarity">
    <text evidence="1">Belongs to the ATP-dependent AMP-binding enzyme family.</text>
</comment>
<sequence>MNHAFLDLLRSFDSSDAMVFNGSAHSYADLCDTVDSWAREFDRCGVRPGQVVCLEVTYTPASCGVLLALMAHRVIVVPLAPLPAAKRAEFLDLAQAEKVVSLDAEGSPTITSTGVTASHPLYERLRRAATGGLVLFSSGTSGRSKASVLDLSKVLGRYGTPKRAKPKRTLCFLTLDHIGGINTFLHTLSQGGTLITIPERTPEAVFAAVERDAVNVLPTTPTFLNLVLISRAYERCSTRSLELITYGTEPMPAHTLRRLHDALPDVRLKQTYGLSELGIMPTRSRSDDSLWLELGKAGFDYKVIDGVLWIRSDMAMLGYLNAPADFDEDGYFNTQDVVQVDGDYLRILSRTSELINVGGEKVYPAEVENVLLEMDNIAEATVCGMPSPVTGMVVKATVRLAEEEDPRQVANRVREYCRSRLEPYKVPLSVEVSAARQHSERFKKIRAAR</sequence>
<dbReference type="PANTHER" id="PTHR24096">
    <property type="entry name" value="LONG-CHAIN-FATTY-ACID--COA LIGASE"/>
    <property type="match status" value="1"/>
</dbReference>
<dbReference type="InterPro" id="IPR000873">
    <property type="entry name" value="AMP-dep_synth/lig_dom"/>
</dbReference>
<feature type="domain" description="AMP-binding enzyme C-terminal" evidence="4">
    <location>
        <begin position="366"/>
        <end position="432"/>
    </location>
</feature>
<organism evidence="5 6">
    <name type="scientific">Streptomyces camelliae</name>
    <dbReference type="NCBI Taxonomy" id="3004093"/>
    <lineage>
        <taxon>Bacteria</taxon>
        <taxon>Bacillati</taxon>
        <taxon>Actinomycetota</taxon>
        <taxon>Actinomycetes</taxon>
        <taxon>Kitasatosporales</taxon>
        <taxon>Streptomycetaceae</taxon>
        <taxon>Streptomyces</taxon>
    </lineage>
</organism>
<dbReference type="InterPro" id="IPR025110">
    <property type="entry name" value="AMP-bd_C"/>
</dbReference>
<dbReference type="Proteomes" id="UP001212326">
    <property type="component" value="Chromosome"/>
</dbReference>
<dbReference type="EMBL" id="CP115300">
    <property type="protein sequence ID" value="WBO63439.1"/>
    <property type="molecule type" value="Genomic_DNA"/>
</dbReference>